<protein>
    <submittedName>
        <fullName evidence="1">DUF3231 family protein</fullName>
    </submittedName>
</protein>
<reference evidence="1 2" key="2">
    <citation type="submission" date="2019-01" db="EMBL/GenBank/DDBJ databases">
        <title>Tautonia sociabilis, a novel thermotolerant planctomycete of Isosphaeraceae family, isolated from a 4000 m deep subterranean habitat.</title>
        <authorList>
            <person name="Kovaleva O.L."/>
            <person name="Elcheninov A.G."/>
            <person name="Van Heerden E."/>
            <person name="Toshchakov S.V."/>
            <person name="Novikov A."/>
            <person name="Bonch-Osmolovskaya E.A."/>
            <person name="Kublanov I.V."/>
        </authorList>
    </citation>
    <scope>NUCLEOTIDE SEQUENCE [LARGE SCALE GENOMIC DNA]</scope>
    <source>
        <strain evidence="1 2">GM2012</strain>
    </source>
</reference>
<dbReference type="Pfam" id="PF11553">
    <property type="entry name" value="DUF3231"/>
    <property type="match status" value="1"/>
</dbReference>
<dbReference type="AlphaFoldDB" id="A0A432MF28"/>
<evidence type="ECO:0000313" key="2">
    <source>
        <dbReference type="Proteomes" id="UP000280296"/>
    </source>
</evidence>
<accession>A0A432MF28</accession>
<dbReference type="Gene3D" id="1.20.1260.10">
    <property type="match status" value="1"/>
</dbReference>
<dbReference type="Proteomes" id="UP000280296">
    <property type="component" value="Unassembled WGS sequence"/>
</dbReference>
<name>A0A432MF28_9BACT</name>
<dbReference type="InterPro" id="IPR012347">
    <property type="entry name" value="Ferritin-like"/>
</dbReference>
<comment type="caution">
    <text evidence="1">The sequence shown here is derived from an EMBL/GenBank/DDBJ whole genome shotgun (WGS) entry which is preliminary data.</text>
</comment>
<organism evidence="1 2">
    <name type="scientific">Tautonia sociabilis</name>
    <dbReference type="NCBI Taxonomy" id="2080755"/>
    <lineage>
        <taxon>Bacteria</taxon>
        <taxon>Pseudomonadati</taxon>
        <taxon>Planctomycetota</taxon>
        <taxon>Planctomycetia</taxon>
        <taxon>Isosphaerales</taxon>
        <taxon>Isosphaeraceae</taxon>
        <taxon>Tautonia</taxon>
    </lineage>
</organism>
<evidence type="ECO:0000313" key="1">
    <source>
        <dbReference type="EMBL" id="RUL84390.1"/>
    </source>
</evidence>
<reference evidence="1 2" key="1">
    <citation type="submission" date="2018-12" db="EMBL/GenBank/DDBJ databases">
        <authorList>
            <person name="Toschakov S.V."/>
        </authorList>
    </citation>
    <scope>NUCLEOTIDE SEQUENCE [LARGE SCALE GENOMIC DNA]</scope>
    <source>
        <strain evidence="1 2">GM2012</strain>
    </source>
</reference>
<gene>
    <name evidence="1" type="ORF">TsocGM_20470</name>
</gene>
<dbReference type="InterPro" id="IPR021617">
    <property type="entry name" value="DUF3231"/>
</dbReference>
<sequence length="218" mass="24912">MSSRNRETNTYERMEDTMEHAIEIGKPEGRTQFSGYAERLYEERRDERSSLSSSEFTMVMEGFLHEWACIGQCNLYIQAAEDPEVKEAVLTYRHDVCEPNLTEMKAILDGPGYMEPQPYNAETEHKSLEELGTLPNAAMSNAEIIVQMVFGTRGFMNHWTQGAGASMRTDIRDAFVRNWHRANRWNVAFYSLAVKKGFMMPLPTMDAKGLMRTTVMGG</sequence>
<keyword evidence="2" id="KW-1185">Reference proteome</keyword>
<dbReference type="EMBL" id="RYZH01000049">
    <property type="protein sequence ID" value="RUL84390.1"/>
    <property type="molecule type" value="Genomic_DNA"/>
</dbReference>
<proteinExistence type="predicted"/>